<name>A0A397JFA3_9GLOM</name>
<evidence type="ECO:0000313" key="1">
    <source>
        <dbReference type="EMBL" id="RHZ87015.1"/>
    </source>
</evidence>
<proteinExistence type="predicted"/>
<organism evidence="1 2">
    <name type="scientific">Diversispora epigaea</name>
    <dbReference type="NCBI Taxonomy" id="1348612"/>
    <lineage>
        <taxon>Eukaryota</taxon>
        <taxon>Fungi</taxon>
        <taxon>Fungi incertae sedis</taxon>
        <taxon>Mucoromycota</taxon>
        <taxon>Glomeromycotina</taxon>
        <taxon>Glomeromycetes</taxon>
        <taxon>Diversisporales</taxon>
        <taxon>Diversisporaceae</taxon>
        <taxon>Diversispora</taxon>
    </lineage>
</organism>
<gene>
    <name evidence="1" type="ORF">Glove_41g142</name>
</gene>
<reference evidence="1 2" key="1">
    <citation type="submission" date="2018-08" db="EMBL/GenBank/DDBJ databases">
        <title>Genome and evolution of the arbuscular mycorrhizal fungus Diversispora epigaea (formerly Glomus versiforme) and its bacterial endosymbionts.</title>
        <authorList>
            <person name="Sun X."/>
            <person name="Fei Z."/>
            <person name="Harrison M."/>
        </authorList>
    </citation>
    <scope>NUCLEOTIDE SEQUENCE [LARGE SCALE GENOMIC DNA]</scope>
    <source>
        <strain evidence="1 2">IT104</strain>
    </source>
</reference>
<dbReference type="Proteomes" id="UP000266861">
    <property type="component" value="Unassembled WGS sequence"/>
</dbReference>
<comment type="caution">
    <text evidence="1">The sequence shown here is derived from an EMBL/GenBank/DDBJ whole genome shotgun (WGS) entry which is preliminary data.</text>
</comment>
<keyword evidence="2" id="KW-1185">Reference proteome</keyword>
<protein>
    <submittedName>
        <fullName evidence="1">Uncharacterized protein</fullName>
    </submittedName>
</protein>
<sequence>MALERSFIFASLGELNDTKNLKNVVKALMQLSFMVHFPKEKMALERSFIFASLGELNDTKNLKNVAESPVVTAPRFKIIESATISSAAISLATTVETTTSRLTSKRRRTEVGNVRQHSDNDTLITHKQIFYIIEYLDKINNRQIKIEKDISDNTSCKLHNVANIFAKKLKTYLSTIVNNEVKRFYPNDKPVDEKYKIEHEKRRKNFLFKQYEEMADKKIISEILSRQLKYRIIESTYYNEYIDTIIQ</sequence>
<accession>A0A397JFA3</accession>
<evidence type="ECO:0000313" key="2">
    <source>
        <dbReference type="Proteomes" id="UP000266861"/>
    </source>
</evidence>
<dbReference type="EMBL" id="PQFF01000039">
    <property type="protein sequence ID" value="RHZ87015.1"/>
    <property type="molecule type" value="Genomic_DNA"/>
</dbReference>
<dbReference type="AlphaFoldDB" id="A0A397JFA3"/>